<dbReference type="Proteomes" id="UP000707206">
    <property type="component" value="Unassembled WGS sequence"/>
</dbReference>
<evidence type="ECO:0000313" key="1">
    <source>
        <dbReference type="EMBL" id="NHF58498.1"/>
    </source>
</evidence>
<comment type="caution">
    <text evidence="1">The sequence shown here is derived from an EMBL/GenBank/DDBJ whole genome shotgun (WGS) entry which is preliminary data.</text>
</comment>
<reference evidence="1" key="2">
    <citation type="submission" date="2020-03" db="EMBL/GenBank/DDBJ databases">
        <title>Flavobacteriaceae bacterium strain TP-CH-4, a member of the family Flavobacteriaceae isolated from a deep-sea seamount.</title>
        <authorList>
            <person name="Zhang D.-C."/>
        </authorList>
    </citation>
    <scope>NUCLEOTIDE SEQUENCE</scope>
    <source>
        <strain evidence="1">TP-CH-4</strain>
    </source>
</reference>
<name>A0A967AT57_9FLAO</name>
<dbReference type="RefSeq" id="WP_152572989.1">
    <property type="nucleotide sequence ID" value="NZ_VIKU02000001.1"/>
</dbReference>
<accession>A0A967AT57</accession>
<sequence length="87" mass="9617">MKKVKIDVGCSSLESLQTLATNLPDLFTKCEVIEFTLNNGQKQERIKLVVGDTVYLIKRSALTSLSGIPKDREYDSPYLVEAPDAGL</sequence>
<reference evidence="1" key="1">
    <citation type="submission" date="2019-07" db="EMBL/GenBank/DDBJ databases">
        <authorList>
            <person name="De-Chao Zhang Q."/>
        </authorList>
    </citation>
    <scope>NUCLEOTIDE SEQUENCE</scope>
    <source>
        <strain evidence="1">TP-CH-4</strain>
    </source>
</reference>
<protein>
    <submittedName>
        <fullName evidence="1">Uncharacterized protein</fullName>
    </submittedName>
</protein>
<proteinExistence type="predicted"/>
<dbReference type="EMBL" id="VIKU02000001">
    <property type="protein sequence ID" value="NHF58498.1"/>
    <property type="molecule type" value="Genomic_DNA"/>
</dbReference>
<organism evidence="1 2">
    <name type="scientific">Pelagihabitans pacificus</name>
    <dbReference type="NCBI Taxonomy" id="2696054"/>
    <lineage>
        <taxon>Bacteria</taxon>
        <taxon>Pseudomonadati</taxon>
        <taxon>Bacteroidota</taxon>
        <taxon>Flavobacteriia</taxon>
        <taxon>Flavobacteriales</taxon>
        <taxon>Flavobacteriaceae</taxon>
        <taxon>Pelagihabitans</taxon>
    </lineage>
</organism>
<evidence type="ECO:0000313" key="2">
    <source>
        <dbReference type="Proteomes" id="UP000707206"/>
    </source>
</evidence>
<dbReference type="AlphaFoldDB" id="A0A967AT57"/>
<gene>
    <name evidence="1" type="ORF">FK220_004060</name>
</gene>
<keyword evidence="2" id="KW-1185">Reference proteome</keyword>